<proteinExistence type="predicted"/>
<dbReference type="AlphaFoldDB" id="A0A381TJM8"/>
<reference evidence="1" key="1">
    <citation type="submission" date="2018-05" db="EMBL/GenBank/DDBJ databases">
        <authorList>
            <person name="Lanie J.A."/>
            <person name="Ng W.-L."/>
            <person name="Kazmierczak K.M."/>
            <person name="Andrzejewski T.M."/>
            <person name="Davidsen T.M."/>
            <person name="Wayne K.J."/>
            <person name="Tettelin H."/>
            <person name="Glass J.I."/>
            <person name="Rusch D."/>
            <person name="Podicherti R."/>
            <person name="Tsui H.-C.T."/>
            <person name="Winkler M.E."/>
        </authorList>
    </citation>
    <scope>NUCLEOTIDE SEQUENCE</scope>
</reference>
<dbReference type="EMBL" id="UINC01004626">
    <property type="protein sequence ID" value="SVA15721.1"/>
    <property type="molecule type" value="Genomic_DNA"/>
</dbReference>
<name>A0A381TJM8_9ZZZZ</name>
<protein>
    <submittedName>
        <fullName evidence="1">Uncharacterized protein</fullName>
    </submittedName>
</protein>
<organism evidence="1">
    <name type="scientific">marine metagenome</name>
    <dbReference type="NCBI Taxonomy" id="408172"/>
    <lineage>
        <taxon>unclassified sequences</taxon>
        <taxon>metagenomes</taxon>
        <taxon>ecological metagenomes</taxon>
    </lineage>
</organism>
<gene>
    <name evidence="1" type="ORF">METZ01_LOCUS68575</name>
</gene>
<accession>A0A381TJM8</accession>
<sequence length="36" mass="4019">MVSGKADLLDYNYNSSFRLMDFGDLTCGCQSREAPN</sequence>
<evidence type="ECO:0000313" key="1">
    <source>
        <dbReference type="EMBL" id="SVA15721.1"/>
    </source>
</evidence>